<sequence length="371" mass="38192">MTGLVLGVELDGDGAHPAAWRAASHAPADLLSGSVVAGRAQLAERAGFAFATFDDAPIAPGHPGGPQARLDAVLRAAYAAPLTCAIGLVPTVHGVYGEPFHVGTQLASLDYASHGRGGWLVAADPDARAAAVFGRPSVSASVAVDRAADAVEVSRRLWLSWEADAVIADVPTGRYLDRDRVHHIDFAGDDYRVTGPSIVPRPPQGLLPVFGPAALAERLELDVALFDVASTEPGELVAASAALASTLRSRGAVLAVLELEVALDSAGVPAATRIAALDAHDPWDGSRARFAGTGPALVELLAALATVVDGVRLHPAVLDVDLEELGRAVVPALRERIPVATPRAGDALRTTLGLAEAPALPHTADRLEESA</sequence>
<name>A0A853DT11_9MICO</name>
<evidence type="ECO:0000313" key="7">
    <source>
        <dbReference type="Proteomes" id="UP000521075"/>
    </source>
</evidence>
<accession>A0A853DT11</accession>
<dbReference type="InterPro" id="IPR011251">
    <property type="entry name" value="Luciferase-like_dom"/>
</dbReference>
<evidence type="ECO:0000256" key="1">
    <source>
        <dbReference type="ARBA" id="ARBA00022630"/>
    </source>
</evidence>
<dbReference type="Pfam" id="PF00296">
    <property type="entry name" value="Bac_luciferase"/>
    <property type="match status" value="1"/>
</dbReference>
<dbReference type="SUPFAM" id="SSF51679">
    <property type="entry name" value="Bacterial luciferase-like"/>
    <property type="match status" value="1"/>
</dbReference>
<dbReference type="InterPro" id="IPR051260">
    <property type="entry name" value="Diverse_substr_monoxygenases"/>
</dbReference>
<organism evidence="6 7">
    <name type="scientific">Leifsonia naganoensis</name>
    <dbReference type="NCBI Taxonomy" id="150025"/>
    <lineage>
        <taxon>Bacteria</taxon>
        <taxon>Bacillati</taxon>
        <taxon>Actinomycetota</taxon>
        <taxon>Actinomycetes</taxon>
        <taxon>Micrococcales</taxon>
        <taxon>Microbacteriaceae</taxon>
        <taxon>Leifsonia</taxon>
    </lineage>
</organism>
<keyword evidence="7" id="KW-1185">Reference proteome</keyword>
<dbReference type="RefSeq" id="WP_179702399.1">
    <property type="nucleotide sequence ID" value="NZ_JACCHJ010000001.1"/>
</dbReference>
<dbReference type="Gene3D" id="3.20.20.30">
    <property type="entry name" value="Luciferase-like domain"/>
    <property type="match status" value="1"/>
</dbReference>
<dbReference type="AlphaFoldDB" id="A0A853DT11"/>
<evidence type="ECO:0000313" key="6">
    <source>
        <dbReference type="EMBL" id="NYK12166.1"/>
    </source>
</evidence>
<protein>
    <submittedName>
        <fullName evidence="6">Alkanesulfonate monooxygenase SsuD/methylene tetrahydromethanopterin reductase-like flavin-dependent oxidoreductase (Luciferase family)</fullName>
    </submittedName>
</protein>
<dbReference type="GO" id="GO:0004497">
    <property type="term" value="F:monooxygenase activity"/>
    <property type="evidence" value="ECO:0007669"/>
    <property type="project" value="UniProtKB-KW"/>
</dbReference>
<dbReference type="InterPro" id="IPR036661">
    <property type="entry name" value="Luciferase-like_sf"/>
</dbReference>
<dbReference type="GO" id="GO:0016705">
    <property type="term" value="F:oxidoreductase activity, acting on paired donors, with incorporation or reduction of molecular oxygen"/>
    <property type="evidence" value="ECO:0007669"/>
    <property type="project" value="InterPro"/>
</dbReference>
<evidence type="ECO:0000256" key="3">
    <source>
        <dbReference type="ARBA" id="ARBA00023002"/>
    </source>
</evidence>
<feature type="domain" description="Luciferase-like" evidence="5">
    <location>
        <begin position="37"/>
        <end position="280"/>
    </location>
</feature>
<dbReference type="PANTHER" id="PTHR30011">
    <property type="entry name" value="ALKANESULFONATE MONOOXYGENASE-RELATED"/>
    <property type="match status" value="1"/>
</dbReference>
<keyword evidence="1" id="KW-0285">Flavoprotein</keyword>
<reference evidence="6 7" key="1">
    <citation type="submission" date="2020-07" db="EMBL/GenBank/DDBJ databases">
        <title>Sequencing the genomes of 1000 actinobacteria strains.</title>
        <authorList>
            <person name="Klenk H.-P."/>
        </authorList>
    </citation>
    <scope>NUCLEOTIDE SEQUENCE [LARGE SCALE GENOMIC DNA]</scope>
    <source>
        <strain evidence="6 7">DSM 15166</strain>
    </source>
</reference>
<dbReference type="PANTHER" id="PTHR30011:SF16">
    <property type="entry name" value="C2H2 FINGER DOMAIN TRANSCRIPTION FACTOR (EUROFUNG)-RELATED"/>
    <property type="match status" value="1"/>
</dbReference>
<keyword evidence="4 6" id="KW-0503">Monooxygenase</keyword>
<gene>
    <name evidence="6" type="ORF">HNR14_004047</name>
</gene>
<dbReference type="Proteomes" id="UP000521075">
    <property type="component" value="Unassembled WGS sequence"/>
</dbReference>
<keyword evidence="3" id="KW-0560">Oxidoreductase</keyword>
<proteinExistence type="predicted"/>
<evidence type="ECO:0000256" key="4">
    <source>
        <dbReference type="ARBA" id="ARBA00023033"/>
    </source>
</evidence>
<evidence type="ECO:0000256" key="2">
    <source>
        <dbReference type="ARBA" id="ARBA00022643"/>
    </source>
</evidence>
<dbReference type="EMBL" id="JACCHJ010000001">
    <property type="protein sequence ID" value="NYK12166.1"/>
    <property type="molecule type" value="Genomic_DNA"/>
</dbReference>
<evidence type="ECO:0000259" key="5">
    <source>
        <dbReference type="Pfam" id="PF00296"/>
    </source>
</evidence>
<keyword evidence="2" id="KW-0288">FMN</keyword>
<comment type="caution">
    <text evidence="6">The sequence shown here is derived from an EMBL/GenBank/DDBJ whole genome shotgun (WGS) entry which is preliminary data.</text>
</comment>